<evidence type="ECO:0000313" key="7">
    <source>
        <dbReference type="Proteomes" id="UP000199488"/>
    </source>
</evidence>
<dbReference type="GO" id="GO:0016020">
    <property type="term" value="C:membrane"/>
    <property type="evidence" value="ECO:0007669"/>
    <property type="project" value="UniProtKB-SubCell"/>
</dbReference>
<keyword evidence="7" id="KW-1185">Reference proteome</keyword>
<protein>
    <submittedName>
        <fullName evidence="6">Protein-S-isoprenylcysteine O-methyltransferase Ste14</fullName>
    </submittedName>
</protein>
<sequence>MVLIDTIFVVATFFWIAEFFLFRQKAPSKEPERTERRSFRWILAAIILSMGTAVVFGETGFLSLSSVWLQAAGLCLYGAGISLRYWGILHLRDQFSRDVSVRNGDRLVSSGPYRRLCHPLYTALFFIVLGFCLFMNSPGAAVISTGVMIPALLYRIRIEEEMLRQTHGDTYRLWCRQRNRLIPFLY</sequence>
<dbReference type="RefSeq" id="WP_091613887.1">
    <property type="nucleotide sequence ID" value="NZ_FNNC01000003.1"/>
</dbReference>
<proteinExistence type="predicted"/>
<dbReference type="PANTHER" id="PTHR12714:SF9">
    <property type="entry name" value="PROTEIN-S-ISOPRENYLCYSTEINE O-METHYLTRANSFERASE"/>
    <property type="match status" value="1"/>
</dbReference>
<gene>
    <name evidence="6" type="ORF">SAMN05421781_1763</name>
</gene>
<evidence type="ECO:0000256" key="4">
    <source>
        <dbReference type="ARBA" id="ARBA00023136"/>
    </source>
</evidence>
<name>A0A1H2ULY4_9BACI</name>
<evidence type="ECO:0000256" key="5">
    <source>
        <dbReference type="SAM" id="Phobius"/>
    </source>
</evidence>
<feature type="transmembrane region" description="Helical" evidence="5">
    <location>
        <begin position="42"/>
        <end position="61"/>
    </location>
</feature>
<dbReference type="GO" id="GO:0004671">
    <property type="term" value="F:protein C-terminal S-isoprenylcysteine carboxyl O-methyltransferase activity"/>
    <property type="evidence" value="ECO:0007669"/>
    <property type="project" value="InterPro"/>
</dbReference>
<keyword evidence="6" id="KW-0808">Transferase</keyword>
<dbReference type="OrthoDB" id="5471300at2"/>
<dbReference type="Gene3D" id="1.20.120.1630">
    <property type="match status" value="1"/>
</dbReference>
<evidence type="ECO:0000256" key="2">
    <source>
        <dbReference type="ARBA" id="ARBA00022692"/>
    </source>
</evidence>
<accession>A0A1H2ULY4</accession>
<organism evidence="6 7">
    <name type="scientific">Marinococcus luteus</name>
    <dbReference type="NCBI Taxonomy" id="1122204"/>
    <lineage>
        <taxon>Bacteria</taxon>
        <taxon>Bacillati</taxon>
        <taxon>Bacillota</taxon>
        <taxon>Bacilli</taxon>
        <taxon>Bacillales</taxon>
        <taxon>Bacillaceae</taxon>
        <taxon>Marinococcus</taxon>
    </lineage>
</organism>
<keyword evidence="4 5" id="KW-0472">Membrane</keyword>
<dbReference type="EMBL" id="FNNC01000003">
    <property type="protein sequence ID" value="SDW56514.1"/>
    <property type="molecule type" value="Genomic_DNA"/>
</dbReference>
<evidence type="ECO:0000256" key="1">
    <source>
        <dbReference type="ARBA" id="ARBA00004141"/>
    </source>
</evidence>
<dbReference type="PANTHER" id="PTHR12714">
    <property type="entry name" value="PROTEIN-S ISOPRENYLCYSTEINE O-METHYLTRANSFERASE"/>
    <property type="match status" value="1"/>
</dbReference>
<comment type="subcellular location">
    <subcellularLocation>
        <location evidence="1">Membrane</location>
        <topology evidence="1">Multi-pass membrane protein</topology>
    </subcellularLocation>
</comment>
<feature type="transmembrane region" description="Helical" evidence="5">
    <location>
        <begin position="116"/>
        <end position="134"/>
    </location>
</feature>
<reference evidence="6 7" key="1">
    <citation type="submission" date="2016-10" db="EMBL/GenBank/DDBJ databases">
        <authorList>
            <person name="de Groot N.N."/>
        </authorList>
    </citation>
    <scope>NUCLEOTIDE SEQUENCE [LARGE SCALE GENOMIC DNA]</scope>
    <source>
        <strain evidence="6 7">DSM 23126</strain>
    </source>
</reference>
<keyword evidence="6" id="KW-0489">Methyltransferase</keyword>
<dbReference type="Proteomes" id="UP000199488">
    <property type="component" value="Unassembled WGS sequence"/>
</dbReference>
<dbReference type="STRING" id="1122204.SAMN05421781_1763"/>
<keyword evidence="2 5" id="KW-0812">Transmembrane</keyword>
<evidence type="ECO:0000256" key="3">
    <source>
        <dbReference type="ARBA" id="ARBA00022989"/>
    </source>
</evidence>
<feature type="transmembrane region" description="Helical" evidence="5">
    <location>
        <begin position="6"/>
        <end position="22"/>
    </location>
</feature>
<dbReference type="InterPro" id="IPR007269">
    <property type="entry name" value="ICMT_MeTrfase"/>
</dbReference>
<dbReference type="GO" id="GO:0032259">
    <property type="term" value="P:methylation"/>
    <property type="evidence" value="ECO:0007669"/>
    <property type="project" value="UniProtKB-KW"/>
</dbReference>
<keyword evidence="3 5" id="KW-1133">Transmembrane helix</keyword>
<evidence type="ECO:0000313" key="6">
    <source>
        <dbReference type="EMBL" id="SDW56514.1"/>
    </source>
</evidence>
<dbReference type="AlphaFoldDB" id="A0A1H2ULY4"/>
<dbReference type="Pfam" id="PF04140">
    <property type="entry name" value="ICMT"/>
    <property type="match status" value="1"/>
</dbReference>
<feature type="transmembrane region" description="Helical" evidence="5">
    <location>
        <begin position="67"/>
        <end position="87"/>
    </location>
</feature>